<proteinExistence type="predicted"/>
<name>A0A0P0M285_PHOVU</name>
<evidence type="ECO:0000313" key="1">
    <source>
        <dbReference type="EMBL" id="ALK84440.1"/>
    </source>
</evidence>
<evidence type="ECO:0008006" key="4">
    <source>
        <dbReference type="Google" id="ProtNLM"/>
    </source>
</evidence>
<dbReference type="RefSeq" id="WP_005650230.1">
    <property type="nucleotide sequence ID" value="NZ_JAHPYS010000051.1"/>
</dbReference>
<evidence type="ECO:0000313" key="2">
    <source>
        <dbReference type="EMBL" id="MBU9140616.1"/>
    </source>
</evidence>
<dbReference type="EMBL" id="CP013020">
    <property type="protein sequence ID" value="ALK84440.1"/>
    <property type="molecule type" value="Genomic_DNA"/>
</dbReference>
<dbReference type="AlphaFoldDB" id="A0A0P0M285"/>
<sequence length="101" mass="11619">MIANTILQQLGGHGFTVMTGSRNYINLGNGLQMSLARNKTSANRLKIILDEDTDTYTMYFYRQTLTKYADIKVKEIAKYEGVYFDMLQQIFTDVTGLYTRL</sequence>
<organism evidence="1 3">
    <name type="scientific">Phocaeicola vulgatus</name>
    <name type="common">Bacteroides vulgatus</name>
    <dbReference type="NCBI Taxonomy" id="821"/>
    <lineage>
        <taxon>Bacteria</taxon>
        <taxon>Pseudomonadati</taxon>
        <taxon>Bacteroidota</taxon>
        <taxon>Bacteroidia</taxon>
        <taxon>Bacteroidales</taxon>
        <taxon>Bacteroidaceae</taxon>
        <taxon>Phocaeicola</taxon>
    </lineage>
</organism>
<dbReference type="EMBL" id="JAHPYS010000051">
    <property type="protein sequence ID" value="MBU9140616.1"/>
    <property type="molecule type" value="Genomic_DNA"/>
</dbReference>
<reference evidence="1 3" key="2">
    <citation type="journal article" date="2016" name="Genome Biol. Evol.">
        <title>Extensive mobilome-driven genome diversification in mouse gut-associated Bacteroides vulgatus mpk.</title>
        <authorList>
            <person name="Lange A."/>
            <person name="Beier S."/>
            <person name="Steimle A."/>
            <person name="Autenrieth I.B."/>
            <person name="Huson D.H."/>
            <person name="Frick J.S."/>
        </authorList>
    </citation>
    <scope>NUCLEOTIDE SEQUENCE [LARGE SCALE GENOMIC DNA]</scope>
    <source>
        <strain evidence="1">Mpk</strain>
        <strain evidence="3">mpk</strain>
    </source>
</reference>
<dbReference type="Proteomes" id="UP000736888">
    <property type="component" value="Unassembled WGS sequence"/>
</dbReference>
<gene>
    <name evidence="1" type="ORF">BvMPK_1838</name>
    <name evidence="2" type="ORF">KTG10_18095</name>
</gene>
<reference evidence="3" key="1">
    <citation type="submission" date="2015-10" db="EMBL/GenBank/DDBJ databases">
        <title>Extensive mobilome-driven genome diversification in gut-associated Bacteroides vulgatus mpk.</title>
        <authorList>
            <person name="Beier S."/>
            <person name="Lange A."/>
            <person name="Huson D.H."/>
            <person name="Frick J.-S."/>
            <person name="Autenrieth I.B."/>
        </authorList>
    </citation>
    <scope>NUCLEOTIDE SEQUENCE [LARGE SCALE GENOMIC DNA]</scope>
    <source>
        <strain evidence="3">mpk</strain>
    </source>
</reference>
<protein>
    <recommendedName>
        <fullName evidence="4">YahA</fullName>
    </recommendedName>
</protein>
<evidence type="ECO:0000313" key="3">
    <source>
        <dbReference type="Proteomes" id="UP000061587"/>
    </source>
</evidence>
<dbReference type="PATRIC" id="fig|821.40.peg.2197"/>
<dbReference type="Proteomes" id="UP000061587">
    <property type="component" value="Chromosome"/>
</dbReference>
<accession>A0A0P0M285</accession>
<reference evidence="2" key="3">
    <citation type="submission" date="2021-06" db="EMBL/GenBank/DDBJ databases">
        <title>Collection of gut derived symbiotic bacterial strains cultured from healthy donors.</title>
        <authorList>
            <person name="Lin H."/>
            <person name="Littmann E."/>
            <person name="Pamer E.G."/>
        </authorList>
    </citation>
    <scope>NUCLEOTIDE SEQUENCE</scope>
    <source>
        <strain evidence="2">MSK.6.33</strain>
    </source>
</reference>